<accession>A0A8S3DB63</accession>
<dbReference type="PANTHER" id="PTHR43648">
    <property type="entry name" value="ELECTRON TRANSFER FLAVOPROTEIN BETA SUBUNIT LYSINE METHYLTRANSFERASE"/>
    <property type="match status" value="1"/>
</dbReference>
<dbReference type="SUPFAM" id="SSF53335">
    <property type="entry name" value="S-adenosyl-L-methionine-dependent methyltransferases"/>
    <property type="match status" value="1"/>
</dbReference>
<dbReference type="AlphaFoldDB" id="A0A8S3DB63"/>
<evidence type="ECO:0000256" key="5">
    <source>
        <dbReference type="ARBA" id="ARBA00042266"/>
    </source>
</evidence>
<evidence type="ECO:0000313" key="8">
    <source>
        <dbReference type="Proteomes" id="UP000676336"/>
    </source>
</evidence>
<gene>
    <name evidence="6" type="ORF">BYL167_LOCUS36026</name>
    <name evidence="7" type="ORF">SMN809_LOCUS56257</name>
</gene>
<protein>
    <recommendedName>
        <fullName evidence="5">ETFB lysine methyltransferase</fullName>
    </recommendedName>
    <alternativeName>
        <fullName evidence="4">Protein N-lysine methyltransferase METTL20</fullName>
    </alternativeName>
</protein>
<sequence length="249" mass="28133">MSVKPCELILHQLLPPVRRACLLLPELTLSILTSSHPLWHIPYEEAMAKLDRSDPWWAFLWPGSQGLARYVLDNKSLIRGRYVLDIGCGCGASAIAAKITGATNVTANDIDKGKQLFYSCNIINHCCLFLGDALIATRHNARLNDVTINKFSSDNLIQNPSLTFQNDKIDLLIIGDMCYDDQLAKQILHLIITAHQSHIHVLLADPGRYSFKSIVMNQLKDKMKRACEYPIIDHDYVESDFQTIQIWTT</sequence>
<evidence type="ECO:0000256" key="2">
    <source>
        <dbReference type="ARBA" id="ARBA00022679"/>
    </source>
</evidence>
<comment type="similarity">
    <text evidence="3">Belongs to the methyltransferase superfamily. ETFBKMT family.</text>
</comment>
<dbReference type="GO" id="GO:0032259">
    <property type="term" value="P:methylation"/>
    <property type="evidence" value="ECO:0007669"/>
    <property type="project" value="UniProtKB-KW"/>
</dbReference>
<dbReference type="Pfam" id="PF06325">
    <property type="entry name" value="PrmA"/>
    <property type="match status" value="1"/>
</dbReference>
<dbReference type="Proteomes" id="UP000676336">
    <property type="component" value="Unassembled WGS sequence"/>
</dbReference>
<dbReference type="EMBL" id="CAJOBH010077441">
    <property type="protein sequence ID" value="CAF4501232.1"/>
    <property type="molecule type" value="Genomic_DNA"/>
</dbReference>
<dbReference type="Proteomes" id="UP000681967">
    <property type="component" value="Unassembled WGS sequence"/>
</dbReference>
<dbReference type="PANTHER" id="PTHR43648:SF1">
    <property type="entry name" value="ELECTRON TRANSFER FLAVOPROTEIN BETA SUBUNIT LYSINE METHYLTRANSFERASE"/>
    <property type="match status" value="1"/>
</dbReference>
<dbReference type="InterPro" id="IPR050078">
    <property type="entry name" value="Ribosomal_L11_MeTrfase_PrmA"/>
</dbReference>
<name>A0A8S3DB63_9BILA</name>
<comment type="caution">
    <text evidence="7">The sequence shown here is derived from an EMBL/GenBank/DDBJ whole genome shotgun (WGS) entry which is preliminary data.</text>
</comment>
<keyword evidence="2" id="KW-0808">Transferase</keyword>
<dbReference type="Gene3D" id="3.40.50.150">
    <property type="entry name" value="Vaccinia Virus protein VP39"/>
    <property type="match status" value="1"/>
</dbReference>
<evidence type="ECO:0000313" key="6">
    <source>
        <dbReference type="EMBL" id="CAF4501232.1"/>
    </source>
</evidence>
<keyword evidence="1" id="KW-0489">Methyltransferase</keyword>
<evidence type="ECO:0000256" key="1">
    <source>
        <dbReference type="ARBA" id="ARBA00022603"/>
    </source>
</evidence>
<dbReference type="InterPro" id="IPR029063">
    <property type="entry name" value="SAM-dependent_MTases_sf"/>
</dbReference>
<dbReference type="EMBL" id="CAJOBI010200586">
    <property type="protein sequence ID" value="CAF4990466.1"/>
    <property type="molecule type" value="Genomic_DNA"/>
</dbReference>
<evidence type="ECO:0000256" key="3">
    <source>
        <dbReference type="ARBA" id="ARBA00037932"/>
    </source>
</evidence>
<evidence type="ECO:0000256" key="4">
    <source>
        <dbReference type="ARBA" id="ARBA00041867"/>
    </source>
</evidence>
<reference evidence="7" key="1">
    <citation type="submission" date="2021-02" db="EMBL/GenBank/DDBJ databases">
        <authorList>
            <person name="Nowell W R."/>
        </authorList>
    </citation>
    <scope>NUCLEOTIDE SEQUENCE</scope>
</reference>
<dbReference type="GO" id="GO:0016279">
    <property type="term" value="F:protein-lysine N-methyltransferase activity"/>
    <property type="evidence" value="ECO:0007669"/>
    <property type="project" value="TreeGrafter"/>
</dbReference>
<proteinExistence type="inferred from homology"/>
<evidence type="ECO:0000313" key="7">
    <source>
        <dbReference type="EMBL" id="CAF4990466.1"/>
    </source>
</evidence>
<dbReference type="GO" id="GO:0005759">
    <property type="term" value="C:mitochondrial matrix"/>
    <property type="evidence" value="ECO:0007669"/>
    <property type="project" value="TreeGrafter"/>
</dbReference>
<dbReference type="CDD" id="cd02440">
    <property type="entry name" value="AdoMet_MTases"/>
    <property type="match status" value="1"/>
</dbReference>
<organism evidence="7 8">
    <name type="scientific">Rotaria magnacalcarata</name>
    <dbReference type="NCBI Taxonomy" id="392030"/>
    <lineage>
        <taxon>Eukaryota</taxon>
        <taxon>Metazoa</taxon>
        <taxon>Spiralia</taxon>
        <taxon>Gnathifera</taxon>
        <taxon>Rotifera</taxon>
        <taxon>Eurotatoria</taxon>
        <taxon>Bdelloidea</taxon>
        <taxon>Philodinida</taxon>
        <taxon>Philodinidae</taxon>
        <taxon>Rotaria</taxon>
    </lineage>
</organism>